<sequence>MKDREVEFQKSLIQSQNALFEDVEKKRVLEALVSNFPDFSTFYPLDWIPEQGEDIYIILINKLLVVKVEVDKFDKDKEAHLEIISIKEYRKNLSKIGRLKLAVALDLANL</sequence>
<dbReference type="Proteomes" id="UP001652504">
    <property type="component" value="Unassembled WGS sequence"/>
</dbReference>
<evidence type="ECO:0008006" key="3">
    <source>
        <dbReference type="Google" id="ProtNLM"/>
    </source>
</evidence>
<evidence type="ECO:0000313" key="1">
    <source>
        <dbReference type="EMBL" id="MCV2884715.1"/>
    </source>
</evidence>
<gene>
    <name evidence="1" type="ORF">OE749_08405</name>
</gene>
<proteinExistence type="predicted"/>
<organism evidence="1 2">
    <name type="scientific">Fluctibacter corallii</name>
    <dbReference type="NCBI Taxonomy" id="2984329"/>
    <lineage>
        <taxon>Bacteria</taxon>
        <taxon>Pseudomonadati</taxon>
        <taxon>Pseudomonadota</taxon>
        <taxon>Gammaproteobacteria</taxon>
        <taxon>Alteromonadales</taxon>
        <taxon>Alteromonadaceae</taxon>
        <taxon>Fluctibacter</taxon>
    </lineage>
</organism>
<reference evidence="1 2" key="1">
    <citation type="submission" date="2022-10" db="EMBL/GenBank/DDBJ databases">
        <title>Aestuariibacter sp. AA17 isolated from Montipora capitata coral fragment.</title>
        <authorList>
            <person name="Emsley S.A."/>
            <person name="Pfannmuller K.M."/>
            <person name="Loughran R.M."/>
            <person name="Shlafstein M."/>
            <person name="Papke E."/>
            <person name="Saw J.H."/>
            <person name="Ushijima B."/>
            <person name="Videau P."/>
        </authorList>
    </citation>
    <scope>NUCLEOTIDE SEQUENCE [LARGE SCALE GENOMIC DNA]</scope>
    <source>
        <strain evidence="1 2">AA17</strain>
    </source>
</reference>
<comment type="caution">
    <text evidence="1">The sequence shown here is derived from an EMBL/GenBank/DDBJ whole genome shotgun (WGS) entry which is preliminary data.</text>
</comment>
<keyword evidence="2" id="KW-1185">Reference proteome</keyword>
<accession>A0ABT3A7Q5</accession>
<dbReference type="EMBL" id="JAOWKX010000003">
    <property type="protein sequence ID" value="MCV2884715.1"/>
    <property type="molecule type" value="Genomic_DNA"/>
</dbReference>
<evidence type="ECO:0000313" key="2">
    <source>
        <dbReference type="Proteomes" id="UP001652504"/>
    </source>
</evidence>
<protein>
    <recommendedName>
        <fullName evidence="3">Endonuclease</fullName>
    </recommendedName>
</protein>
<dbReference type="RefSeq" id="WP_263711991.1">
    <property type="nucleotide sequence ID" value="NZ_JAOWKX010000003.1"/>
</dbReference>
<name>A0ABT3A7Q5_9ALTE</name>